<dbReference type="EnsemblMetazoa" id="XM_019912380.1">
    <property type="protein sequence ID" value="XP_019767939.1"/>
    <property type="gene ID" value="LOC109542919"/>
</dbReference>
<feature type="region of interest" description="Disordered" evidence="1">
    <location>
        <begin position="143"/>
        <end position="165"/>
    </location>
</feature>
<accession>A0AAR5Q3V6</accession>
<reference evidence="2" key="2">
    <citation type="submission" date="2024-08" db="UniProtKB">
        <authorList>
            <consortium name="EnsemblMetazoa"/>
        </authorList>
    </citation>
    <scope>IDENTIFICATION</scope>
</reference>
<feature type="compositionally biased region" description="Basic and acidic residues" evidence="1">
    <location>
        <begin position="153"/>
        <end position="165"/>
    </location>
</feature>
<sequence length="267" mass="30328">MRGLHRTVPKRIGFDGANRVPQTQQTRHPNTSPNPSSKSRYPRFYLSQLPTWLPLPPAAFSNFTSYFGRNSYLSRARPLSCVSQPYVPRKLLEYCRPQFASNIPLKGRPPASSPLVATSLPTGFEPGKVRISFGNSRLKASCNGQHTRKVSKGRAEPVKNDRFHTDMPMQGALFGLQRTPPDQRRPPRHPGTIARALSRPGRHWGEGNRQLAQRLVQWNPAGKRRRKPQENHPVFPHRKSALLCSSKVSGYICARFKPFLRQNWPKL</sequence>
<name>A0AAR5Q3V6_DENPD</name>
<feature type="compositionally biased region" description="Polar residues" evidence="1">
    <location>
        <begin position="20"/>
        <end position="39"/>
    </location>
</feature>
<dbReference type="Proteomes" id="UP000019118">
    <property type="component" value="Unassembled WGS sequence"/>
</dbReference>
<reference evidence="3" key="1">
    <citation type="journal article" date="2013" name="Genome Biol.">
        <title>Draft genome of the mountain pine beetle, Dendroctonus ponderosae Hopkins, a major forest pest.</title>
        <authorList>
            <person name="Keeling C.I."/>
            <person name="Yuen M.M."/>
            <person name="Liao N.Y."/>
            <person name="Docking T.R."/>
            <person name="Chan S.K."/>
            <person name="Taylor G.A."/>
            <person name="Palmquist D.L."/>
            <person name="Jackman S.D."/>
            <person name="Nguyen A."/>
            <person name="Li M."/>
            <person name="Henderson H."/>
            <person name="Janes J.K."/>
            <person name="Zhao Y."/>
            <person name="Pandoh P."/>
            <person name="Moore R."/>
            <person name="Sperling F.A."/>
            <person name="Huber D.P."/>
            <person name="Birol I."/>
            <person name="Jones S.J."/>
            <person name="Bohlmann J."/>
        </authorList>
    </citation>
    <scope>NUCLEOTIDE SEQUENCE</scope>
</reference>
<evidence type="ECO:0000313" key="3">
    <source>
        <dbReference type="Proteomes" id="UP000019118"/>
    </source>
</evidence>
<dbReference type="AlphaFoldDB" id="A0AAR5Q3V6"/>
<evidence type="ECO:0000313" key="2">
    <source>
        <dbReference type="EnsemblMetazoa" id="XP_019767939.1"/>
    </source>
</evidence>
<organism evidence="2 3">
    <name type="scientific">Dendroctonus ponderosae</name>
    <name type="common">Mountain pine beetle</name>
    <dbReference type="NCBI Taxonomy" id="77166"/>
    <lineage>
        <taxon>Eukaryota</taxon>
        <taxon>Metazoa</taxon>
        <taxon>Ecdysozoa</taxon>
        <taxon>Arthropoda</taxon>
        <taxon>Hexapoda</taxon>
        <taxon>Insecta</taxon>
        <taxon>Pterygota</taxon>
        <taxon>Neoptera</taxon>
        <taxon>Endopterygota</taxon>
        <taxon>Coleoptera</taxon>
        <taxon>Polyphaga</taxon>
        <taxon>Cucujiformia</taxon>
        <taxon>Curculionidae</taxon>
        <taxon>Scolytinae</taxon>
        <taxon>Dendroctonus</taxon>
    </lineage>
</organism>
<feature type="region of interest" description="Disordered" evidence="1">
    <location>
        <begin position="1"/>
        <end position="40"/>
    </location>
</feature>
<protein>
    <submittedName>
        <fullName evidence="2">Uncharacterized protein</fullName>
    </submittedName>
</protein>
<keyword evidence="3" id="KW-1185">Reference proteome</keyword>
<proteinExistence type="predicted"/>
<evidence type="ECO:0000256" key="1">
    <source>
        <dbReference type="SAM" id="MobiDB-lite"/>
    </source>
</evidence>